<feature type="domain" description="N-acetyltransferase" evidence="1">
    <location>
        <begin position="134"/>
        <end position="269"/>
    </location>
</feature>
<reference evidence="2 3" key="1">
    <citation type="submission" date="2021-07" db="EMBL/GenBank/DDBJ databases">
        <title>Paraburkholderia edwinii protects Aspergillus sp. from phenazines by acting as a toxin sponge.</title>
        <authorList>
            <person name="Dahlstrom K.M."/>
            <person name="Newman D.K."/>
        </authorList>
    </citation>
    <scope>NUCLEOTIDE SEQUENCE [LARGE SCALE GENOMIC DNA]</scope>
    <source>
        <strain evidence="2 3">Pe01</strain>
    </source>
</reference>
<dbReference type="SUPFAM" id="SSF55729">
    <property type="entry name" value="Acyl-CoA N-acyltransferases (Nat)"/>
    <property type="match status" value="1"/>
</dbReference>
<keyword evidence="2" id="KW-0808">Transferase</keyword>
<evidence type="ECO:0000313" key="2">
    <source>
        <dbReference type="EMBL" id="QYD72862.1"/>
    </source>
</evidence>
<dbReference type="EMBL" id="CP080096">
    <property type="protein sequence ID" value="QYD72862.1"/>
    <property type="molecule type" value="Genomic_DNA"/>
</dbReference>
<keyword evidence="2" id="KW-0012">Acyltransferase</keyword>
<organism evidence="2 3">
    <name type="scientific">Paraburkholderia edwinii</name>
    <dbReference type="NCBI Taxonomy" id="2861782"/>
    <lineage>
        <taxon>Bacteria</taxon>
        <taxon>Pseudomonadati</taxon>
        <taxon>Pseudomonadota</taxon>
        <taxon>Betaproteobacteria</taxon>
        <taxon>Burkholderiales</taxon>
        <taxon>Burkholderiaceae</taxon>
        <taxon>Paraburkholderia</taxon>
    </lineage>
</organism>
<proteinExistence type="predicted"/>
<gene>
    <name evidence="2" type="ORF">KZJ38_24550</name>
</gene>
<accession>A0ABX8UX27</accession>
<dbReference type="RefSeq" id="WP_219802301.1">
    <property type="nucleotide sequence ID" value="NZ_CP080096.1"/>
</dbReference>
<dbReference type="InterPro" id="IPR016181">
    <property type="entry name" value="Acyl_CoA_acyltransferase"/>
</dbReference>
<dbReference type="GO" id="GO:0016746">
    <property type="term" value="F:acyltransferase activity"/>
    <property type="evidence" value="ECO:0007669"/>
    <property type="project" value="UniProtKB-KW"/>
</dbReference>
<evidence type="ECO:0000313" key="3">
    <source>
        <dbReference type="Proteomes" id="UP000826462"/>
    </source>
</evidence>
<dbReference type="Gene3D" id="3.40.630.30">
    <property type="match status" value="1"/>
</dbReference>
<name>A0ABX8UX27_9BURK</name>
<dbReference type="EC" id="2.3.1.-" evidence="2"/>
<sequence length="269" mass="29286">MHSSKPEVIESVFQYISMWKVLTGDRPDADLSDRPGLAMCWAGSRFPFWNAVFVTSPIADSLLVEGRLREAAAYMRAKRHRGILYLCEDHLTDAARQNLDAIVEDAGLAFRMEIIGMAGDMLPYGPTLRGESPLEFRRVTDEAALLTFGEINAQSHALGPEARCEGIAGSRFWRSTAFAFIGYENGHAVSTAAAIVNGGRLYVALVATVPHARCRGYGLATVRHALQQAHEATGVTRAVVHTPSAGLPLCARAGFQRTTRFFTYGLAAT</sequence>
<dbReference type="Pfam" id="PF00583">
    <property type="entry name" value="Acetyltransf_1"/>
    <property type="match status" value="1"/>
</dbReference>
<dbReference type="PROSITE" id="PS51186">
    <property type="entry name" value="GNAT"/>
    <property type="match status" value="1"/>
</dbReference>
<evidence type="ECO:0000259" key="1">
    <source>
        <dbReference type="PROSITE" id="PS51186"/>
    </source>
</evidence>
<protein>
    <submittedName>
        <fullName evidence="2">GNAT family N-acetyltransferase</fullName>
        <ecNumber evidence="2">2.3.1.-</ecNumber>
    </submittedName>
</protein>
<dbReference type="InterPro" id="IPR000182">
    <property type="entry name" value="GNAT_dom"/>
</dbReference>
<keyword evidence="3" id="KW-1185">Reference proteome</keyword>
<dbReference type="Proteomes" id="UP000826462">
    <property type="component" value="Chromosome 2"/>
</dbReference>